<dbReference type="InterPro" id="IPR016208">
    <property type="entry name" value="Ald_Oxase/xanthine_DH-like"/>
</dbReference>
<dbReference type="KEGG" id="kme:H0A61_01440"/>
<dbReference type="Pfam" id="PF02738">
    <property type="entry name" value="MoCoBD_1"/>
    <property type="match status" value="1"/>
</dbReference>
<gene>
    <name evidence="4" type="primary">hcrA_3</name>
    <name evidence="4" type="ORF">H0A61_01440</name>
</gene>
<keyword evidence="5" id="KW-1185">Reference proteome</keyword>
<dbReference type="SUPFAM" id="SSF56003">
    <property type="entry name" value="Molybdenum cofactor-binding domain"/>
    <property type="match status" value="1"/>
</dbReference>
<organism evidence="4 5">
    <name type="scientific">Koleobacter methoxysyntrophicus</name>
    <dbReference type="NCBI Taxonomy" id="2751313"/>
    <lineage>
        <taxon>Bacteria</taxon>
        <taxon>Bacillati</taxon>
        <taxon>Bacillota</taxon>
        <taxon>Clostridia</taxon>
        <taxon>Koleobacterales</taxon>
        <taxon>Koleobacteraceae</taxon>
        <taxon>Koleobacter</taxon>
    </lineage>
</organism>
<evidence type="ECO:0000313" key="4">
    <source>
        <dbReference type="EMBL" id="QSQ09081.1"/>
    </source>
</evidence>
<dbReference type="InterPro" id="IPR000674">
    <property type="entry name" value="Ald_Oxase/Xan_DH_a/b"/>
</dbReference>
<dbReference type="PANTHER" id="PTHR11908:SF132">
    <property type="entry name" value="ALDEHYDE OXIDASE 1-RELATED"/>
    <property type="match status" value="1"/>
</dbReference>
<dbReference type="Pfam" id="PF20256">
    <property type="entry name" value="MoCoBD_2"/>
    <property type="match status" value="1"/>
</dbReference>
<dbReference type="AlphaFoldDB" id="A0A8A0RKY1"/>
<dbReference type="Pfam" id="PF01315">
    <property type="entry name" value="Ald_Xan_dh_C"/>
    <property type="match status" value="1"/>
</dbReference>
<evidence type="ECO:0000256" key="1">
    <source>
        <dbReference type="ARBA" id="ARBA00022505"/>
    </source>
</evidence>
<accession>A0A8A0RKY1</accession>
<protein>
    <submittedName>
        <fullName evidence="4">4-hydroxybenzoyl-CoA reductase subunit alpha</fullName>
        <ecNumber evidence="4">1.1.7.1</ecNumber>
    </submittedName>
</protein>
<dbReference type="GO" id="GO:0005506">
    <property type="term" value="F:iron ion binding"/>
    <property type="evidence" value="ECO:0007669"/>
    <property type="project" value="InterPro"/>
</dbReference>
<dbReference type="SMART" id="SM01008">
    <property type="entry name" value="Ald_Xan_dh_C"/>
    <property type="match status" value="1"/>
</dbReference>
<keyword evidence="2 4" id="KW-0560">Oxidoreductase</keyword>
<dbReference type="SUPFAM" id="SSF54665">
    <property type="entry name" value="CO dehydrogenase molybdoprotein N-domain-like"/>
    <property type="match status" value="1"/>
</dbReference>
<name>A0A8A0RKY1_9FIRM</name>
<evidence type="ECO:0000259" key="3">
    <source>
        <dbReference type="SMART" id="SM01008"/>
    </source>
</evidence>
<keyword evidence="1" id="KW-0500">Molybdenum</keyword>
<proteinExistence type="predicted"/>
<dbReference type="InterPro" id="IPR008274">
    <property type="entry name" value="AldOxase/xan_DH_MoCoBD1"/>
</dbReference>
<dbReference type="InterPro" id="IPR037165">
    <property type="entry name" value="AldOxase/xan_DH_Mopterin-bd_sf"/>
</dbReference>
<dbReference type="Gene3D" id="3.90.1170.50">
    <property type="entry name" value="Aldehyde oxidase/xanthine dehydrogenase, a/b hammerhead"/>
    <property type="match status" value="1"/>
</dbReference>
<dbReference type="EC" id="1.1.7.1" evidence="4"/>
<feature type="domain" description="Aldehyde oxidase/xanthine dehydrogenase a/b hammerhead" evidence="3">
    <location>
        <begin position="21"/>
        <end position="126"/>
    </location>
</feature>
<evidence type="ECO:0000256" key="2">
    <source>
        <dbReference type="ARBA" id="ARBA00023002"/>
    </source>
</evidence>
<reference evidence="4" key="1">
    <citation type="submission" date="2020-07" db="EMBL/GenBank/DDBJ databases">
        <title>Koleobacter methoxysyntrophicus gen. nov., sp. nov., a novel anaerobic bacterium isolated from deep subsurface oil field and proposal of Koleobacterales ord. nov. in the phylum Firmicutes.</title>
        <authorList>
            <person name="Sakamoto S."/>
            <person name="Tamaki H."/>
        </authorList>
    </citation>
    <scope>NUCLEOTIDE SEQUENCE</scope>
    <source>
        <strain evidence="4">NRmbB1</strain>
    </source>
</reference>
<dbReference type="InterPro" id="IPR046867">
    <property type="entry name" value="AldOxase/xan_DH_MoCoBD2"/>
</dbReference>
<dbReference type="InterPro" id="IPR036856">
    <property type="entry name" value="Ald_Oxase/Xan_DH_a/b_sf"/>
</dbReference>
<dbReference type="GO" id="GO:0018525">
    <property type="term" value="F:4-hydroxybenzoyl-CoA reductase activity"/>
    <property type="evidence" value="ECO:0007669"/>
    <property type="project" value="UniProtKB-EC"/>
</dbReference>
<dbReference type="Proteomes" id="UP000662904">
    <property type="component" value="Chromosome"/>
</dbReference>
<dbReference type="PANTHER" id="PTHR11908">
    <property type="entry name" value="XANTHINE DEHYDROGENASE"/>
    <property type="match status" value="1"/>
</dbReference>
<dbReference type="Gene3D" id="3.30.365.10">
    <property type="entry name" value="Aldehyde oxidase/xanthine dehydrogenase, molybdopterin binding domain"/>
    <property type="match status" value="4"/>
</dbReference>
<dbReference type="EMBL" id="CP059066">
    <property type="protein sequence ID" value="QSQ09081.1"/>
    <property type="molecule type" value="Genomic_DNA"/>
</dbReference>
<dbReference type="RefSeq" id="WP_206709271.1">
    <property type="nucleotide sequence ID" value="NZ_CP059066.1"/>
</dbReference>
<sequence>MGRDSMIGAWVKRVYDPEKAAGTLKYTDDLNFGPELLHAKAVRSTIACGRIVNIDYTEALKVPGVVKVILGKDRPIRCGIYLKDRVPIAVEKVRYLGEPVALVVAESEDAAEEGAQRVKVEYEEEEAVFDPVEAMKEGAPLVHPDLGNYERVSFVTPEPGTNIAQHFKIRRGDIEKGFEEADHILEESFSCPQIAHAFLETHNCICQQDPVTQEITVWTSAQSAFTVREIIAKTLNLPLNKVRVITPPIGGGFGGKAGVTVEGLCLMAALDPDIKGRPVKLFISREEVLLSSWVRQGWNTKVKMGVKKDGTITAMKVEVIFDTGASAEYGVNPVRSAGYTSNGCYYVPNIWSDTYGVYTNKPFGGAYRGFGLPELLGGLELVVDTVAHRLNIDPVEFRLKNLIKPGLPMCTGTPIQPHALETIIKKVAEKINYYKNEPPIRKGWKRGKGIALAIKAPAMPADASSSAVVEILGDGSVKLLAATMDMGQGAYTAYAQIVSEELGVPIDKVKCYYPDTASHPYDWQTVASRSLWSMGMAIKRACEDAKKQLLALYAEYWQCKPEEISIDNGIVRCARLGKEEPIDEKVQNGFKMPDGKLKGGPIIGRGQFTPPDVIYPDLETGQSPKSVVHFTVGAVGVDLEADPSTGEVVINKIVGGYDLGKAISPFNVKCQIEGGTVQGVSQVLYEGMYYDAQGRLLNPDFTDYKIATTMDVPWEIESFWEETPEELSPYGNRGVGEHPMIAVGPAIGNALYKALGIRIHKQPFTRERVYMANKAAEKGEEDFWD</sequence>
<evidence type="ECO:0000313" key="5">
    <source>
        <dbReference type="Proteomes" id="UP000662904"/>
    </source>
</evidence>